<keyword evidence="10" id="KW-0325">Glycoprotein</keyword>
<evidence type="ECO:0000256" key="7">
    <source>
        <dbReference type="ARBA" id="ARBA00023043"/>
    </source>
</evidence>
<dbReference type="InterPro" id="IPR002110">
    <property type="entry name" value="Ankyrin_rpt"/>
</dbReference>
<keyword evidence="3" id="KW-0716">Sensory transduction</keyword>
<keyword evidence="9 13" id="KW-0472">Membrane</keyword>
<feature type="transmembrane region" description="Helical" evidence="13">
    <location>
        <begin position="789"/>
        <end position="813"/>
    </location>
</feature>
<feature type="repeat" description="ANK" evidence="12">
    <location>
        <begin position="304"/>
        <end position="336"/>
    </location>
</feature>
<dbReference type="InterPro" id="IPR036770">
    <property type="entry name" value="Ankyrin_rpt-contain_sf"/>
</dbReference>
<proteinExistence type="predicted"/>
<evidence type="ECO:0000256" key="1">
    <source>
        <dbReference type="ARBA" id="ARBA00004141"/>
    </source>
</evidence>
<dbReference type="OrthoDB" id="1661883at2759"/>
<dbReference type="PROSITE" id="PS50088">
    <property type="entry name" value="ANK_REPEAT"/>
    <property type="match status" value="11"/>
</dbReference>
<keyword evidence="5" id="KW-0677">Repeat</keyword>
<evidence type="ECO:0000259" key="14">
    <source>
        <dbReference type="Pfam" id="PF00520"/>
    </source>
</evidence>
<feature type="transmembrane region" description="Helical" evidence="13">
    <location>
        <begin position="997"/>
        <end position="1015"/>
    </location>
</feature>
<feature type="repeat" description="ANK" evidence="12">
    <location>
        <begin position="128"/>
        <end position="160"/>
    </location>
</feature>
<evidence type="ECO:0000256" key="11">
    <source>
        <dbReference type="ARBA" id="ARBA00023303"/>
    </source>
</evidence>
<evidence type="ECO:0000256" key="10">
    <source>
        <dbReference type="ARBA" id="ARBA00023180"/>
    </source>
</evidence>
<feature type="repeat" description="ANK" evidence="12">
    <location>
        <begin position="408"/>
        <end position="440"/>
    </location>
</feature>
<keyword evidence="8" id="KW-0406">Ion transport</keyword>
<dbReference type="Pfam" id="PF00520">
    <property type="entry name" value="Ion_trans"/>
    <property type="match status" value="1"/>
</dbReference>
<keyword evidence="7 12" id="KW-0040">ANK repeat</keyword>
<keyword evidence="2" id="KW-0813">Transport</keyword>
<keyword evidence="4 13" id="KW-0812">Transmembrane</keyword>
<feature type="repeat" description="ANK" evidence="12">
    <location>
        <begin position="514"/>
        <end position="546"/>
    </location>
</feature>
<evidence type="ECO:0000256" key="5">
    <source>
        <dbReference type="ARBA" id="ARBA00022737"/>
    </source>
</evidence>
<dbReference type="Gene3D" id="1.25.40.20">
    <property type="entry name" value="Ankyrin repeat-containing domain"/>
    <property type="match status" value="4"/>
</dbReference>
<feature type="repeat" description="ANK" evidence="12">
    <location>
        <begin position="229"/>
        <end position="250"/>
    </location>
</feature>
<evidence type="ECO:0000256" key="6">
    <source>
        <dbReference type="ARBA" id="ARBA00022989"/>
    </source>
</evidence>
<feature type="transmembrane region" description="Helical" evidence="13">
    <location>
        <begin position="915"/>
        <end position="935"/>
    </location>
</feature>
<protein>
    <recommendedName>
        <fullName evidence="14">Ion transport domain-containing protein</fullName>
    </recommendedName>
</protein>
<feature type="repeat" description="ANK" evidence="12">
    <location>
        <begin position="582"/>
        <end position="602"/>
    </location>
</feature>
<name>A0A9J6CC18_POLVA</name>
<reference evidence="15" key="1">
    <citation type="submission" date="2021-03" db="EMBL/GenBank/DDBJ databases">
        <title>Chromosome level genome of the anhydrobiotic midge Polypedilum vanderplanki.</title>
        <authorList>
            <person name="Yoshida Y."/>
            <person name="Kikawada T."/>
            <person name="Gusev O."/>
        </authorList>
    </citation>
    <scope>NUCLEOTIDE SEQUENCE</scope>
    <source>
        <strain evidence="15">NIAS01</strain>
        <tissue evidence="15">Whole body or cell culture</tissue>
    </source>
</reference>
<evidence type="ECO:0000256" key="9">
    <source>
        <dbReference type="ARBA" id="ARBA00023136"/>
    </source>
</evidence>
<dbReference type="SUPFAM" id="SSF48403">
    <property type="entry name" value="Ankyrin repeat"/>
    <property type="match status" value="2"/>
</dbReference>
<dbReference type="SMART" id="SM00248">
    <property type="entry name" value="ANK"/>
    <property type="match status" value="15"/>
</dbReference>
<feature type="repeat" description="ANK" evidence="12">
    <location>
        <begin position="550"/>
        <end position="582"/>
    </location>
</feature>
<dbReference type="PANTHER" id="PTHR47143:SF1">
    <property type="entry name" value="ION_TRANS DOMAIN-CONTAINING PROTEIN"/>
    <property type="match status" value="1"/>
</dbReference>
<feature type="domain" description="Ion transport" evidence="14">
    <location>
        <begin position="861"/>
        <end position="1063"/>
    </location>
</feature>
<keyword evidence="6 13" id="KW-1133">Transmembrane helix</keyword>
<feature type="repeat" description="ANK" evidence="12">
    <location>
        <begin position="481"/>
        <end position="513"/>
    </location>
</feature>
<dbReference type="GO" id="GO:0005216">
    <property type="term" value="F:monoatomic ion channel activity"/>
    <property type="evidence" value="ECO:0007669"/>
    <property type="project" value="InterPro"/>
</dbReference>
<dbReference type="PANTHER" id="PTHR47143">
    <property type="entry name" value="TRANSIENT RECEPTOR POTENTIAL CATION CHANNEL PROTEIN PAINLESS"/>
    <property type="match status" value="1"/>
</dbReference>
<feature type="transmembrane region" description="Helical" evidence="13">
    <location>
        <begin position="955"/>
        <end position="977"/>
    </location>
</feature>
<evidence type="ECO:0000256" key="3">
    <source>
        <dbReference type="ARBA" id="ARBA00022606"/>
    </source>
</evidence>
<dbReference type="GO" id="GO:0034703">
    <property type="term" value="C:cation channel complex"/>
    <property type="evidence" value="ECO:0007669"/>
    <property type="project" value="UniProtKB-ARBA"/>
</dbReference>
<dbReference type="Pfam" id="PF12796">
    <property type="entry name" value="Ank_2"/>
    <property type="match status" value="5"/>
</dbReference>
<dbReference type="AlphaFoldDB" id="A0A9J6CC18"/>
<feature type="transmembrane region" description="Helical" evidence="13">
    <location>
        <begin position="1027"/>
        <end position="1053"/>
    </location>
</feature>
<evidence type="ECO:0000256" key="2">
    <source>
        <dbReference type="ARBA" id="ARBA00022448"/>
    </source>
</evidence>
<feature type="transmembrane region" description="Helical" evidence="13">
    <location>
        <begin position="890"/>
        <end position="908"/>
    </location>
</feature>
<evidence type="ECO:0000256" key="12">
    <source>
        <dbReference type="PROSITE-ProRule" id="PRU00023"/>
    </source>
</evidence>
<dbReference type="PRINTS" id="PR01415">
    <property type="entry name" value="ANKYRIN"/>
</dbReference>
<accession>A0A9J6CC18</accession>
<evidence type="ECO:0000256" key="4">
    <source>
        <dbReference type="ARBA" id="ARBA00022692"/>
    </source>
</evidence>
<evidence type="ECO:0000313" key="16">
    <source>
        <dbReference type="Proteomes" id="UP001107558"/>
    </source>
</evidence>
<dbReference type="Pfam" id="PF00023">
    <property type="entry name" value="Ank"/>
    <property type="match status" value="2"/>
</dbReference>
<dbReference type="InterPro" id="IPR005821">
    <property type="entry name" value="Ion_trans_dom"/>
</dbReference>
<organism evidence="15 16">
    <name type="scientific">Polypedilum vanderplanki</name>
    <name type="common">Sleeping chironomid midge</name>
    <dbReference type="NCBI Taxonomy" id="319348"/>
    <lineage>
        <taxon>Eukaryota</taxon>
        <taxon>Metazoa</taxon>
        <taxon>Ecdysozoa</taxon>
        <taxon>Arthropoda</taxon>
        <taxon>Hexapoda</taxon>
        <taxon>Insecta</taxon>
        <taxon>Pterygota</taxon>
        <taxon>Neoptera</taxon>
        <taxon>Endopterygota</taxon>
        <taxon>Diptera</taxon>
        <taxon>Nematocera</taxon>
        <taxon>Chironomoidea</taxon>
        <taxon>Chironomidae</taxon>
        <taxon>Chironominae</taxon>
        <taxon>Polypedilum</taxon>
        <taxon>Polypedilum</taxon>
    </lineage>
</organism>
<feature type="transmembrane region" description="Helical" evidence="13">
    <location>
        <begin position="853"/>
        <end position="870"/>
    </location>
</feature>
<dbReference type="EMBL" id="JADBJN010000002">
    <property type="protein sequence ID" value="KAG5679469.1"/>
    <property type="molecule type" value="Genomic_DNA"/>
</dbReference>
<evidence type="ECO:0000256" key="13">
    <source>
        <dbReference type="SAM" id="Phobius"/>
    </source>
</evidence>
<keyword evidence="11" id="KW-0407">Ion channel</keyword>
<dbReference type="PROSITE" id="PS50297">
    <property type="entry name" value="ANK_REP_REGION"/>
    <property type="match status" value="9"/>
</dbReference>
<evidence type="ECO:0000313" key="15">
    <source>
        <dbReference type="EMBL" id="KAG5679469.1"/>
    </source>
</evidence>
<gene>
    <name evidence="15" type="ORF">PVAND_009034</name>
</gene>
<comment type="caution">
    <text evidence="15">The sequence shown here is derived from an EMBL/GenBank/DDBJ whole genome shotgun (WGS) entry which is preliminary data.</text>
</comment>
<feature type="repeat" description="ANK" evidence="12">
    <location>
        <begin position="375"/>
        <end position="407"/>
    </location>
</feature>
<feature type="repeat" description="ANK" evidence="12">
    <location>
        <begin position="616"/>
        <end position="648"/>
    </location>
</feature>
<evidence type="ECO:0000256" key="8">
    <source>
        <dbReference type="ARBA" id="ARBA00023065"/>
    </source>
</evidence>
<feature type="repeat" description="ANK" evidence="12">
    <location>
        <begin position="161"/>
        <end position="193"/>
    </location>
</feature>
<dbReference type="Proteomes" id="UP001107558">
    <property type="component" value="Chromosome 2"/>
</dbReference>
<keyword evidence="16" id="KW-1185">Reference proteome</keyword>
<dbReference type="InterPro" id="IPR052076">
    <property type="entry name" value="TRP_cation_channel"/>
</dbReference>
<sequence length="1226" mass="139536">MYFIQNRPNQVIRPISTDSNGREKDDCGLDNETNQIIKSQRWKNWILNRIGRNNAVDTDNNICEMKFSNSSNELQAILVDKEKEKESDVCLLVDSPYRILRAAERGNLDEFVRLYQFDNSRLAVKDAKGRTVSHQAAARNKVNILQYIYEMHGDLNCQDNSGGTPLHVAVENDSLEAIEFLLKIPVTTNILNERNFSPLHLATVLNKVQALHVMSKHRDVIDIQQGGEHGRTALHLAAIHDHEECARILITDFEASPRAACNLGYYPIHEAAKNASSKTMEVFLQWGESKGCTREEMISFYDSEGNLPLHSAVHGGDIKAVELCLKSGAKISTQQHDLSTPIHLACAQGALEIVELMFKMQPQEKKICLSCPDIQKMTPLHCASMFDHPPLVEYLVNEGADINALDREHRSPILLAASRAGWRTVHVLIRLGANVHIKDVNQRNLLHSIILNGGRLEEFAEEINAHSQCSWNEFLNEKDISGCSPLHYASREGHIRSLENLIRLGACINLKNNNNESPLHFAARYGRYNTVKQLLDSEKGTFIINECDGEGLTPLHIASQQGHTRVVQLLLCRGALLHRDHNGRNPLHLAAMNNYTQTLELLHSVHSHLLDQTDKDGNTPLHLAAMENKPNAVALLLSLGCKLLYNNHDLSAIDYAIHYKYPEAALAMVTHEERGNEVMNLKSDKHPCVTLALIASMPKVFEAVQDKCITKANCKKDSKSFYIRYSFSCLHIPQYYAQIDEKTGDAVNISEPIPLPALNAMVSHGRVELLAHPLSQKYLQMKWNSYGKYFHIANLLLYSILLFFITMYSSLLMKNGMKRSSLMQQQYIELTNGTNNKTKALENENFKIDIDSGMFVSGTVIFVYILASTIREIIQATQKRHHYLLDPMNLVSWILYGNALIMISPIFTNGHVCDYLFSAASLTTFLSWFNLLLHLQRFDQIGIYVVMFLEILQTLIKVLIVFSILIVAFGLAFFILLSNIQHPQPNHLSFTTIPMSLMRTFSMMLSEVDIVGTFIQPYHLNHLPYPYASFIILFLFMILMPILLMNLLIGLAVGDIESVRRNAQLKRLAMQVVLHTELERKLPQMWLEKIDKHELIEYPNEAKCKLTLLDSILRKWFCNPFNENENAGLELVLDNANEDFMLYEIEKQKMKLKEMSKMIEQQHQLLRLIVQKMEIKSEADDVDEGVPLRESRPLSAISNEHVTRWTSPRIRKKLRAVKSFSKSFNQ</sequence>
<comment type="subcellular location">
    <subcellularLocation>
        <location evidence="1">Membrane</location>
        <topology evidence="1">Multi-pass membrane protein</topology>
    </subcellularLocation>
</comment>